<dbReference type="SMART" id="SM01019">
    <property type="entry name" value="B3"/>
    <property type="match status" value="2"/>
</dbReference>
<dbReference type="InterPro" id="IPR050655">
    <property type="entry name" value="Plant_B3_domain"/>
</dbReference>
<keyword evidence="8" id="KW-1185">Reference proteome</keyword>
<comment type="subcellular location">
    <subcellularLocation>
        <location evidence="1">Nucleus</location>
    </subcellularLocation>
</comment>
<dbReference type="AlphaFoldDB" id="A0AAP0L676"/>
<evidence type="ECO:0000256" key="3">
    <source>
        <dbReference type="ARBA" id="ARBA00023125"/>
    </source>
</evidence>
<dbReference type="Pfam" id="PF02362">
    <property type="entry name" value="B3"/>
    <property type="match status" value="2"/>
</dbReference>
<evidence type="ECO:0000256" key="2">
    <source>
        <dbReference type="ARBA" id="ARBA00023015"/>
    </source>
</evidence>
<evidence type="ECO:0000256" key="5">
    <source>
        <dbReference type="ARBA" id="ARBA00023242"/>
    </source>
</evidence>
<reference evidence="7 8" key="1">
    <citation type="submission" date="2024-01" db="EMBL/GenBank/DDBJ databases">
        <title>Genome assemblies of Stephania.</title>
        <authorList>
            <person name="Yang L."/>
        </authorList>
    </citation>
    <scope>NUCLEOTIDE SEQUENCE [LARGE SCALE GENOMIC DNA]</scope>
    <source>
        <strain evidence="7">JXDWG</strain>
        <tissue evidence="7">Leaf</tissue>
    </source>
</reference>
<dbReference type="InterPro" id="IPR015300">
    <property type="entry name" value="DNA-bd_pseudobarrel_sf"/>
</dbReference>
<dbReference type="CDD" id="cd10017">
    <property type="entry name" value="B3_DNA"/>
    <property type="match status" value="2"/>
</dbReference>
<sequence>MTAKPPHFFKIIHSAVIQEGRLRIPRKFMEKFSKGIISGAAILKVPGGKVWRVKLKKEKDELWLHKGLKEFMEYYSINAGHLLVFRYNGFSRFNVMIFDMSATEIAYPCDSSDSEASHSITDEKSEEDVSVDVIPCLKQKSPMKQLVLGKFEKESTSLKHKQQFKQPWKENKGTALVNFDSRLCKKEDSCRTYRKKRSDAKREESANAMVVANREPISSMVYTTNEYHCEEREKMVRTARRLKLRQPLAAVTLTSSYVNKGFVYFPRSFSHAVFSDELKHSVDRVRKRAQLSRADGRTWPVDLVFYAGQVYLVGGWSAFVRDNNLSEGNFCFFELVKKGSTIDFKVSTSRPRN</sequence>
<evidence type="ECO:0000256" key="4">
    <source>
        <dbReference type="ARBA" id="ARBA00023163"/>
    </source>
</evidence>
<feature type="domain" description="TF-B3" evidence="6">
    <location>
        <begin position="248"/>
        <end position="350"/>
    </location>
</feature>
<dbReference type="GO" id="GO:0005634">
    <property type="term" value="C:nucleus"/>
    <property type="evidence" value="ECO:0007669"/>
    <property type="project" value="UniProtKB-SubCell"/>
</dbReference>
<dbReference type="PANTHER" id="PTHR31920:SF37">
    <property type="entry name" value="B3 DOMAIN-CONTAINING TRANSCRIPTION FACTOR VRN1"/>
    <property type="match status" value="1"/>
</dbReference>
<dbReference type="Gene3D" id="2.40.330.10">
    <property type="entry name" value="DNA-binding pseudobarrel domain"/>
    <property type="match status" value="2"/>
</dbReference>
<dbReference type="GO" id="GO:0003677">
    <property type="term" value="F:DNA binding"/>
    <property type="evidence" value="ECO:0007669"/>
    <property type="project" value="UniProtKB-KW"/>
</dbReference>
<keyword evidence="2" id="KW-0805">Transcription regulation</keyword>
<protein>
    <recommendedName>
        <fullName evidence="6">TF-B3 domain-containing protein</fullName>
    </recommendedName>
</protein>
<keyword evidence="4" id="KW-0804">Transcription</keyword>
<dbReference type="SUPFAM" id="SSF101936">
    <property type="entry name" value="DNA-binding pseudobarrel domain"/>
    <property type="match status" value="2"/>
</dbReference>
<evidence type="ECO:0000313" key="7">
    <source>
        <dbReference type="EMBL" id="KAK9165312.1"/>
    </source>
</evidence>
<evidence type="ECO:0000256" key="1">
    <source>
        <dbReference type="ARBA" id="ARBA00004123"/>
    </source>
</evidence>
<comment type="caution">
    <text evidence="7">The sequence shown here is derived from an EMBL/GenBank/DDBJ whole genome shotgun (WGS) entry which is preliminary data.</text>
</comment>
<dbReference type="InterPro" id="IPR003340">
    <property type="entry name" value="B3_DNA-bd"/>
</dbReference>
<organism evidence="7 8">
    <name type="scientific">Stephania cephalantha</name>
    <dbReference type="NCBI Taxonomy" id="152367"/>
    <lineage>
        <taxon>Eukaryota</taxon>
        <taxon>Viridiplantae</taxon>
        <taxon>Streptophyta</taxon>
        <taxon>Embryophyta</taxon>
        <taxon>Tracheophyta</taxon>
        <taxon>Spermatophyta</taxon>
        <taxon>Magnoliopsida</taxon>
        <taxon>Ranunculales</taxon>
        <taxon>Menispermaceae</taxon>
        <taxon>Menispermoideae</taxon>
        <taxon>Cissampelideae</taxon>
        <taxon>Stephania</taxon>
    </lineage>
</organism>
<feature type="domain" description="TF-B3" evidence="6">
    <location>
        <begin position="7"/>
        <end position="101"/>
    </location>
</feature>
<dbReference type="Proteomes" id="UP001419268">
    <property type="component" value="Unassembled WGS sequence"/>
</dbReference>
<gene>
    <name evidence="7" type="ORF">Scep_000503</name>
</gene>
<keyword evidence="3" id="KW-0238">DNA-binding</keyword>
<evidence type="ECO:0000313" key="8">
    <source>
        <dbReference type="Proteomes" id="UP001419268"/>
    </source>
</evidence>
<dbReference type="EMBL" id="JBBNAG010000001">
    <property type="protein sequence ID" value="KAK9165312.1"/>
    <property type="molecule type" value="Genomic_DNA"/>
</dbReference>
<proteinExistence type="predicted"/>
<name>A0AAP0L676_9MAGN</name>
<keyword evidence="5" id="KW-0539">Nucleus</keyword>
<dbReference type="PANTHER" id="PTHR31920">
    <property type="entry name" value="B3 DOMAIN-CONTAINING"/>
    <property type="match status" value="1"/>
</dbReference>
<evidence type="ECO:0000259" key="6">
    <source>
        <dbReference type="PROSITE" id="PS50863"/>
    </source>
</evidence>
<dbReference type="PROSITE" id="PS50863">
    <property type="entry name" value="B3"/>
    <property type="match status" value="2"/>
</dbReference>
<accession>A0AAP0L676</accession>